<reference evidence="1" key="1">
    <citation type="journal article" date="2015" name="Nature">
        <title>Complex archaea that bridge the gap between prokaryotes and eukaryotes.</title>
        <authorList>
            <person name="Spang A."/>
            <person name="Saw J.H."/>
            <person name="Jorgensen S.L."/>
            <person name="Zaremba-Niedzwiedzka K."/>
            <person name="Martijn J."/>
            <person name="Lind A.E."/>
            <person name="van Eijk R."/>
            <person name="Schleper C."/>
            <person name="Guy L."/>
            <person name="Ettema T.J."/>
        </authorList>
    </citation>
    <scope>NUCLEOTIDE SEQUENCE</scope>
</reference>
<organism evidence="1">
    <name type="scientific">marine sediment metagenome</name>
    <dbReference type="NCBI Taxonomy" id="412755"/>
    <lineage>
        <taxon>unclassified sequences</taxon>
        <taxon>metagenomes</taxon>
        <taxon>ecological metagenomes</taxon>
    </lineage>
</organism>
<proteinExistence type="predicted"/>
<sequence>MLRALDTGLQIVPPGVGSGPHFCQGCGDPLRVAMAGRYHYFEHTGRSCLGFPITESYLALKGHFVARWPGRDSPVIDTVIGDRLTSMAVEQQHVVVEALTQPESPQEIRRRTQAWNALGWRPLWIWCQPFYGSVHRVEEDRFRLKARKSEAMVIEGLMGTDYRYLVWDGKALVNLNVDAAKKRYYYGEMEAVDLGRSTPLEVSTPWGSITGLRKKRVVQSELQ</sequence>
<gene>
    <name evidence="1" type="ORF">LCGC14_0444440</name>
</gene>
<dbReference type="AlphaFoldDB" id="A0A0F9SJM1"/>
<comment type="caution">
    <text evidence="1">The sequence shown here is derived from an EMBL/GenBank/DDBJ whole genome shotgun (WGS) entry which is preliminary data.</text>
</comment>
<accession>A0A0F9SJM1</accession>
<evidence type="ECO:0000313" key="1">
    <source>
        <dbReference type="EMBL" id="KKN69155.1"/>
    </source>
</evidence>
<name>A0A0F9SJM1_9ZZZZ</name>
<protein>
    <submittedName>
        <fullName evidence="1">Uncharacterized protein</fullName>
    </submittedName>
</protein>
<dbReference type="EMBL" id="LAZR01000432">
    <property type="protein sequence ID" value="KKN69155.1"/>
    <property type="molecule type" value="Genomic_DNA"/>
</dbReference>